<keyword evidence="4" id="KW-1185">Reference proteome</keyword>
<evidence type="ECO:0000256" key="2">
    <source>
        <dbReference type="SAM" id="SignalP"/>
    </source>
</evidence>
<dbReference type="InterPro" id="IPR006311">
    <property type="entry name" value="TAT_signal"/>
</dbReference>
<dbReference type="PANTHER" id="PTHR30006:SF2">
    <property type="entry name" value="ABC TRANSPORTER SUBSTRATE-BINDING PROTEIN"/>
    <property type="match status" value="1"/>
</dbReference>
<feature type="chain" id="PRO_5046261300" evidence="2">
    <location>
        <begin position="34"/>
        <end position="390"/>
    </location>
</feature>
<accession>A0ABM8YXR3</accession>
<gene>
    <name evidence="3" type="ORF">NTG6680_1096</name>
</gene>
<dbReference type="Gene3D" id="3.40.190.10">
    <property type="entry name" value="Periplasmic binding protein-like II"/>
    <property type="match status" value="2"/>
</dbReference>
<protein>
    <submittedName>
        <fullName evidence="3">ABC-type Fe3+ transport system, substrate-binding protein</fullName>
    </submittedName>
</protein>
<dbReference type="PROSITE" id="PS51318">
    <property type="entry name" value="TAT"/>
    <property type="match status" value="1"/>
</dbReference>
<dbReference type="PANTHER" id="PTHR30006">
    <property type="entry name" value="THIAMINE-BINDING PERIPLASMIC PROTEIN-RELATED"/>
    <property type="match status" value="1"/>
</dbReference>
<proteinExistence type="predicted"/>
<reference evidence="3 4" key="1">
    <citation type="submission" date="2021-10" db="EMBL/GenBank/DDBJ databases">
        <authorList>
            <person name="Koch H."/>
        </authorList>
    </citation>
    <scope>NUCLEOTIDE SEQUENCE [LARGE SCALE GENOMIC DNA]</scope>
    <source>
        <strain evidence="3">6680</strain>
    </source>
</reference>
<dbReference type="EMBL" id="OU912926">
    <property type="protein sequence ID" value="CAG9932349.1"/>
    <property type="molecule type" value="Genomic_DNA"/>
</dbReference>
<evidence type="ECO:0000313" key="3">
    <source>
        <dbReference type="EMBL" id="CAG9932349.1"/>
    </source>
</evidence>
<dbReference type="RefSeq" id="WP_239796295.1">
    <property type="nucleotide sequence ID" value="NZ_OU912926.1"/>
</dbReference>
<evidence type="ECO:0000313" key="4">
    <source>
        <dbReference type="Proteomes" id="UP000839052"/>
    </source>
</evidence>
<dbReference type="Proteomes" id="UP000839052">
    <property type="component" value="Chromosome"/>
</dbReference>
<dbReference type="InterPro" id="IPR006059">
    <property type="entry name" value="SBP"/>
</dbReference>
<organism evidence="3 4">
    <name type="scientific">Candidatus Nitrotoga arctica</name>
    <dbReference type="NCBI Taxonomy" id="453162"/>
    <lineage>
        <taxon>Bacteria</taxon>
        <taxon>Pseudomonadati</taxon>
        <taxon>Pseudomonadota</taxon>
        <taxon>Betaproteobacteria</taxon>
        <taxon>Nitrosomonadales</taxon>
        <taxon>Gallionellaceae</taxon>
        <taxon>Candidatus Nitrotoga</taxon>
    </lineage>
</organism>
<keyword evidence="1 2" id="KW-0732">Signal</keyword>
<name>A0ABM8YXR3_9PROT</name>
<sequence length="390" mass="44103">MDVLTETKLSRRHFIQLTLAGSLALQASSHAFAQTTGSWASGEAPLLPLLTPEVETRTLDELHKTALAQGADLIVYAGGDLPNAQAAVEQAFKTRFPGMNIRILVDLSKYHDARIDNQLARDKLECDVAHLQTLHDYDRWKAEGHLLFYKPLGWEHVYPDFRDPDGAYVAVNVFCFSNIINTGLIPEAEAPRDALDYLDPKWKGRIVLTYPHDDDAVLYQFDRIISERGWGYMDRLMTQDVQWIRGTVPARLVVAKGDKAATFTASGPLTTPPDSPFKLILPKNDSFLTWPQTGAIFKAARHPAAAKLYMSWLLSKEMQEGRGLWPVRRDMSPPEGFEPVINYPTYPVRFRAFMQDRARIERLKFQMEHYIGAIQGQNPTQVHGLYPVGR</sequence>
<feature type="signal peptide" evidence="2">
    <location>
        <begin position="1"/>
        <end position="33"/>
    </location>
</feature>
<evidence type="ECO:0000256" key="1">
    <source>
        <dbReference type="ARBA" id="ARBA00022729"/>
    </source>
</evidence>
<dbReference type="SUPFAM" id="SSF53850">
    <property type="entry name" value="Periplasmic binding protein-like II"/>
    <property type="match status" value="1"/>
</dbReference>
<dbReference type="Pfam" id="PF13416">
    <property type="entry name" value="SBP_bac_8"/>
    <property type="match status" value="1"/>
</dbReference>